<feature type="compositionally biased region" description="Polar residues" evidence="1">
    <location>
        <begin position="1"/>
        <end position="11"/>
    </location>
</feature>
<accession>A0A8J6CB23</accession>
<dbReference type="OrthoDB" id="406368at2759"/>
<dbReference type="Proteomes" id="UP000751190">
    <property type="component" value="Unassembled WGS sequence"/>
</dbReference>
<dbReference type="AlphaFoldDB" id="A0A8J6CB23"/>
<name>A0A8J6CB23_DIALT</name>
<dbReference type="EMBL" id="JAGTXO010000017">
    <property type="protein sequence ID" value="KAG8463235.1"/>
    <property type="molecule type" value="Genomic_DNA"/>
</dbReference>
<dbReference type="InterPro" id="IPR010736">
    <property type="entry name" value="SHIPPO-rpt"/>
</dbReference>
<dbReference type="PANTHER" id="PTHR40429:SF1">
    <property type="entry name" value="FLAGELLAR ASSOCIATED PROTEIN"/>
    <property type="match status" value="1"/>
</dbReference>
<feature type="compositionally biased region" description="Low complexity" evidence="1">
    <location>
        <begin position="101"/>
        <end position="128"/>
    </location>
</feature>
<evidence type="ECO:0000313" key="2">
    <source>
        <dbReference type="EMBL" id="KAG8463235.1"/>
    </source>
</evidence>
<evidence type="ECO:0000313" key="3">
    <source>
        <dbReference type="Proteomes" id="UP000751190"/>
    </source>
</evidence>
<keyword evidence="3" id="KW-1185">Reference proteome</keyword>
<feature type="compositionally biased region" description="Polar residues" evidence="1">
    <location>
        <begin position="79"/>
        <end position="89"/>
    </location>
</feature>
<dbReference type="Pfam" id="PF07004">
    <property type="entry name" value="SHIPPO-rpt"/>
    <property type="match status" value="1"/>
</dbReference>
<evidence type="ECO:0000256" key="1">
    <source>
        <dbReference type="SAM" id="MobiDB-lite"/>
    </source>
</evidence>
<feature type="region of interest" description="Disordered" evidence="1">
    <location>
        <begin position="1"/>
        <end position="194"/>
    </location>
</feature>
<gene>
    <name evidence="2" type="ORF">KFE25_011232</name>
</gene>
<protein>
    <submittedName>
        <fullName evidence="2">Uncharacterized protein</fullName>
    </submittedName>
</protein>
<dbReference type="PANTHER" id="PTHR40429">
    <property type="entry name" value="FLAGELLAR ASSOCIATED PROTEIN"/>
    <property type="match status" value="1"/>
</dbReference>
<reference evidence="2" key="1">
    <citation type="submission" date="2021-05" db="EMBL/GenBank/DDBJ databases">
        <title>The genome of the haptophyte Pavlova lutheri (Diacronema luteri, Pavlovales) - a model for lipid biosynthesis in eukaryotic algae.</title>
        <authorList>
            <person name="Hulatt C.J."/>
            <person name="Posewitz M.C."/>
        </authorList>
    </citation>
    <scope>NUCLEOTIDE SEQUENCE</scope>
    <source>
        <strain evidence="2">NIVA-4/92</strain>
    </source>
</reference>
<sequence length="350" mass="35339">MSSSPRPSTSVPAGREDAFLRSTFGAQPLSHRPTAPSYGFGSTTRAGAARVFQEGRVPSDSPSPGPAGYRPAESAVGKQPSSRKLSSPSYGFGTSVRFGLDSPRGSDASSSPSASPAALSPRGALPGGRSARASAPGPGSYALPSSFGRQADARRLSPPNAAFGTSERDDAAKLYLGPEGERLQAGRHSPGPATATLPGSFLKQAEAKARSAPAWGFGSSSQRGTAAEAAALRNAAATPGPQHYATIAFAAGGSAGRGAGRPAPLFTFPRASREEVSRMWVSSEHARARSGLAGPGPAGYAPAESAVGRQLSSTRPSSRACSFGSADRFAAYGRAAVGVDATPGPGYYNA</sequence>
<feature type="compositionally biased region" description="Polar residues" evidence="1">
    <location>
        <begin position="310"/>
        <end position="320"/>
    </location>
</feature>
<comment type="caution">
    <text evidence="2">The sequence shown here is derived from an EMBL/GenBank/DDBJ whole genome shotgun (WGS) entry which is preliminary data.</text>
</comment>
<proteinExistence type="predicted"/>
<organism evidence="2 3">
    <name type="scientific">Diacronema lutheri</name>
    <name type="common">Unicellular marine alga</name>
    <name type="synonym">Monochrysis lutheri</name>
    <dbReference type="NCBI Taxonomy" id="2081491"/>
    <lineage>
        <taxon>Eukaryota</taxon>
        <taxon>Haptista</taxon>
        <taxon>Haptophyta</taxon>
        <taxon>Pavlovophyceae</taxon>
        <taxon>Pavlovales</taxon>
        <taxon>Pavlovaceae</taxon>
        <taxon>Diacronema</taxon>
    </lineage>
</organism>
<feature type="region of interest" description="Disordered" evidence="1">
    <location>
        <begin position="288"/>
        <end position="320"/>
    </location>
</feature>